<keyword evidence="11" id="KW-1185">Reference proteome</keyword>
<evidence type="ECO:0000313" key="10">
    <source>
        <dbReference type="EMBL" id="NDY55467.1"/>
    </source>
</evidence>
<dbReference type="Proteomes" id="UP000469724">
    <property type="component" value="Unassembled WGS sequence"/>
</dbReference>
<sequence length="826" mass="91132">MPKGPGNKSCHNVRTDCTAPGLRQAVLDNLYYVSGNTPVTASAQDWYDAVAYCVRDRMLKAWNEGIERITKALDLRAVAYLSAEFLIGPQLGSNVLALGIAEPLREALATLGQDLDAIVDGEHEPGLGNGGLGRLAACYMDSMATLGVPAIGYGIHYEFGMFTQTIRDGWQVEMADKWLRQGFPWEIVQHEFAVEVGLGGSTETFLDAGGRLRVRWNPEKRILAVPHDIPVIGYGGTFCNVLRLWSAEAVDAFDFGSFSSGDYGKAVEEKILSETISKVLYPNDEPYQGKVLRLGQQYFFVSASLRDMLRVQQMLGKPLDTFHTTFAIQLNDTHPAVAVAELMRLLVDGHGMEWERAWAVTTKCFSYTNHTLLPEALEKWPVELFGGLLPRHLEIIYEINRRFLEEVRAAYPGDEGLAARLSLIDEASPRSVRMAHLAVVGSHAVNGVAALHTELLKTHVMQDFAALTPQKFCNVTNGVTPRRFLALCNPRLAACITSRIGPAWINRFEEEIGKLEAFADDPGFQAQWRGIKRENKAALSALAEKHLGVALNPDAVFDVQVKRVHEYKRQHLNILRVIALYSAIKRDPGAEFSPLAVLFGGKAAPGYFMAKRVIKLIHNVAQVINGDPDVGGRLTVAYIPNFNVRVGQVVYPAADISQQISLAGKEASGTGNMKFGINGAVTMGTLDGANVEMRQCVGEENFFLFGLTAPEVVEVKRNGYDPRAYAATDPVLGQALDMIASGAFSAGDREIFRPIVDNLLYQDEYMVLADFASYMHCQALVMEACRDTARFTRMSILNVARLGKFSSDRSIRDYCRDIWNITPELG</sequence>
<dbReference type="GO" id="GO:0008184">
    <property type="term" value="F:glycogen phosphorylase activity"/>
    <property type="evidence" value="ECO:0007669"/>
    <property type="project" value="InterPro"/>
</dbReference>
<keyword evidence="5 9" id="KW-0808">Transferase</keyword>
<dbReference type="CDD" id="cd04300">
    <property type="entry name" value="GT35_Glycogen_Phosphorylase"/>
    <property type="match status" value="1"/>
</dbReference>
<evidence type="ECO:0000256" key="8">
    <source>
        <dbReference type="PIRSR" id="PIRSR000460-1"/>
    </source>
</evidence>
<dbReference type="EC" id="2.4.1.1" evidence="9"/>
<dbReference type="Pfam" id="PF00343">
    <property type="entry name" value="Phosphorylase"/>
    <property type="match status" value="1"/>
</dbReference>
<dbReference type="SUPFAM" id="SSF53756">
    <property type="entry name" value="UDP-Glycosyltransferase/glycogen phosphorylase"/>
    <property type="match status" value="1"/>
</dbReference>
<reference evidence="10 11" key="1">
    <citation type="submission" date="2020-02" db="EMBL/GenBank/DDBJ databases">
        <title>Comparative genomics of sulfur disproportionating microorganisms.</title>
        <authorList>
            <person name="Ward L.M."/>
            <person name="Bertran E."/>
            <person name="Johnston D.T."/>
        </authorList>
    </citation>
    <scope>NUCLEOTIDE SEQUENCE [LARGE SCALE GENOMIC DNA]</scope>
    <source>
        <strain evidence="10 11">DSM 3696</strain>
    </source>
</reference>
<dbReference type="InterPro" id="IPR000811">
    <property type="entry name" value="Glyco_trans_35"/>
</dbReference>
<gene>
    <name evidence="10" type="ORF">G3N56_01745</name>
</gene>
<dbReference type="FunFam" id="3.40.50.2000:FF:000005">
    <property type="entry name" value="Alpha-1,4 glucan phosphorylase"/>
    <property type="match status" value="1"/>
</dbReference>
<comment type="caution">
    <text evidence="10">The sequence shown here is derived from an EMBL/GenBank/DDBJ whole genome shotgun (WGS) entry which is preliminary data.</text>
</comment>
<comment type="function">
    <text evidence="9">Allosteric enzyme that catalyzes the rate-limiting step in glycogen catabolism, the phosphorolytic cleavage of glycogen to produce glucose-1-phosphate, and plays a central role in maintaining cellular and organismal glucose homeostasis.</text>
</comment>
<dbReference type="GO" id="GO:0030170">
    <property type="term" value="F:pyridoxal phosphate binding"/>
    <property type="evidence" value="ECO:0007669"/>
    <property type="project" value="InterPro"/>
</dbReference>
<comment type="cofactor">
    <cofactor evidence="1 9">
        <name>pyridoxal 5'-phosphate</name>
        <dbReference type="ChEBI" id="CHEBI:597326"/>
    </cofactor>
</comment>
<evidence type="ECO:0000256" key="7">
    <source>
        <dbReference type="ARBA" id="ARBA00023277"/>
    </source>
</evidence>
<evidence type="ECO:0000256" key="6">
    <source>
        <dbReference type="ARBA" id="ARBA00022898"/>
    </source>
</evidence>
<dbReference type="GO" id="GO:0005737">
    <property type="term" value="C:cytoplasm"/>
    <property type="evidence" value="ECO:0007669"/>
    <property type="project" value="TreeGrafter"/>
</dbReference>
<organism evidence="10 11">
    <name type="scientific">Desulfolutivibrio sulfodismutans</name>
    <dbReference type="NCBI Taxonomy" id="63561"/>
    <lineage>
        <taxon>Bacteria</taxon>
        <taxon>Pseudomonadati</taxon>
        <taxon>Thermodesulfobacteriota</taxon>
        <taxon>Desulfovibrionia</taxon>
        <taxon>Desulfovibrionales</taxon>
        <taxon>Desulfovibrionaceae</taxon>
        <taxon>Desulfolutivibrio</taxon>
    </lineage>
</organism>
<evidence type="ECO:0000256" key="2">
    <source>
        <dbReference type="ARBA" id="ARBA00006047"/>
    </source>
</evidence>
<dbReference type="InterPro" id="IPR011833">
    <property type="entry name" value="Glycg_phsphrylas"/>
</dbReference>
<dbReference type="PANTHER" id="PTHR11468:SF3">
    <property type="entry name" value="GLYCOGEN PHOSPHORYLASE, LIVER FORM"/>
    <property type="match status" value="1"/>
</dbReference>
<dbReference type="RefSeq" id="WP_163300523.1">
    <property type="nucleotide sequence ID" value="NZ_JAAGRQ010000005.1"/>
</dbReference>
<dbReference type="Gene3D" id="3.40.50.2000">
    <property type="entry name" value="Glycogen Phosphorylase B"/>
    <property type="match status" value="2"/>
</dbReference>
<evidence type="ECO:0000313" key="11">
    <source>
        <dbReference type="Proteomes" id="UP000469724"/>
    </source>
</evidence>
<feature type="modified residue" description="N6-(pyridoxal phosphate)lysine" evidence="8">
    <location>
        <position position="674"/>
    </location>
</feature>
<keyword evidence="3" id="KW-0321">Glycogen metabolism</keyword>
<dbReference type="EMBL" id="JAAGRQ010000005">
    <property type="protein sequence ID" value="NDY55467.1"/>
    <property type="molecule type" value="Genomic_DNA"/>
</dbReference>
<keyword evidence="7 9" id="KW-0119">Carbohydrate metabolism</keyword>
<protein>
    <recommendedName>
        <fullName evidence="9">Alpha-1,4 glucan phosphorylase</fullName>
        <ecNumber evidence="9">2.4.1.1</ecNumber>
    </recommendedName>
</protein>
<comment type="similarity">
    <text evidence="2 9">Belongs to the glycogen phosphorylase family.</text>
</comment>
<dbReference type="FunFam" id="3.40.50.2000:FF:000149">
    <property type="entry name" value="Glycogen phosphorylase, muscle form"/>
    <property type="match status" value="1"/>
</dbReference>
<dbReference type="PIRSF" id="PIRSF000460">
    <property type="entry name" value="Pprylas_GlgP"/>
    <property type="match status" value="1"/>
</dbReference>
<evidence type="ECO:0000256" key="9">
    <source>
        <dbReference type="RuleBase" id="RU000587"/>
    </source>
</evidence>
<dbReference type="AlphaFoldDB" id="A0A7K3NHA0"/>
<dbReference type="NCBIfam" id="TIGR02093">
    <property type="entry name" value="P_ylase"/>
    <property type="match status" value="1"/>
</dbReference>
<accession>A0A7K3NHA0</accession>
<proteinExistence type="inferred from homology"/>
<evidence type="ECO:0000256" key="4">
    <source>
        <dbReference type="ARBA" id="ARBA00022676"/>
    </source>
</evidence>
<comment type="catalytic activity">
    <reaction evidence="9">
        <text>[(1-&gt;4)-alpha-D-glucosyl](n) + phosphate = [(1-&gt;4)-alpha-D-glucosyl](n-1) + alpha-D-glucose 1-phosphate</text>
        <dbReference type="Rhea" id="RHEA:41732"/>
        <dbReference type="Rhea" id="RHEA-COMP:9584"/>
        <dbReference type="Rhea" id="RHEA-COMP:9586"/>
        <dbReference type="ChEBI" id="CHEBI:15444"/>
        <dbReference type="ChEBI" id="CHEBI:43474"/>
        <dbReference type="ChEBI" id="CHEBI:58601"/>
        <dbReference type="EC" id="2.4.1.1"/>
    </reaction>
</comment>
<evidence type="ECO:0000256" key="5">
    <source>
        <dbReference type="ARBA" id="ARBA00022679"/>
    </source>
</evidence>
<name>A0A7K3NHA0_9BACT</name>
<keyword evidence="6 8" id="KW-0663">Pyridoxal phosphate</keyword>
<evidence type="ECO:0000256" key="3">
    <source>
        <dbReference type="ARBA" id="ARBA00022600"/>
    </source>
</evidence>
<keyword evidence="4 9" id="KW-0328">Glycosyltransferase</keyword>
<dbReference type="PANTHER" id="PTHR11468">
    <property type="entry name" value="GLYCOGEN PHOSPHORYLASE"/>
    <property type="match status" value="1"/>
</dbReference>
<evidence type="ECO:0000256" key="1">
    <source>
        <dbReference type="ARBA" id="ARBA00001933"/>
    </source>
</evidence>
<dbReference type="GO" id="GO:0005980">
    <property type="term" value="P:glycogen catabolic process"/>
    <property type="evidence" value="ECO:0007669"/>
    <property type="project" value="TreeGrafter"/>
</dbReference>